<proteinExistence type="predicted"/>
<protein>
    <submittedName>
        <fullName evidence="1">Uncharacterized protein</fullName>
    </submittedName>
</protein>
<sequence>MGVDMLLLDCQASMMAATMNVNQLATHRGATKVESLSIAELNDFVITAPSQACQPELECFYGKHLLIAELDVPRHAESWGTGYPDLWPSPSCREHLDVTKNFTFDVIAGILAGLLHYLPHFGSTM</sequence>
<dbReference type="AlphaFoldDB" id="A0A0D3E6F2"/>
<keyword evidence="2" id="KW-1185">Reference proteome</keyword>
<reference evidence="1 2" key="1">
    <citation type="journal article" date="2014" name="Genome Biol.">
        <title>Transcriptome and methylome profiling reveals relics of genome dominance in the mesopolyploid Brassica oleracea.</title>
        <authorList>
            <person name="Parkin I.A."/>
            <person name="Koh C."/>
            <person name="Tang H."/>
            <person name="Robinson S.J."/>
            <person name="Kagale S."/>
            <person name="Clarke W.E."/>
            <person name="Town C.D."/>
            <person name="Nixon J."/>
            <person name="Krishnakumar V."/>
            <person name="Bidwell S.L."/>
            <person name="Denoeud F."/>
            <person name="Belcram H."/>
            <person name="Links M.G."/>
            <person name="Just J."/>
            <person name="Clarke C."/>
            <person name="Bender T."/>
            <person name="Huebert T."/>
            <person name="Mason A.S."/>
            <person name="Pires J.C."/>
            <person name="Barker G."/>
            <person name="Moore J."/>
            <person name="Walley P.G."/>
            <person name="Manoli S."/>
            <person name="Batley J."/>
            <person name="Edwards D."/>
            <person name="Nelson M.N."/>
            <person name="Wang X."/>
            <person name="Paterson A.H."/>
            <person name="King G."/>
            <person name="Bancroft I."/>
            <person name="Chalhoub B."/>
            <person name="Sharpe A.G."/>
        </authorList>
    </citation>
    <scope>NUCLEOTIDE SEQUENCE</scope>
    <source>
        <strain evidence="1 2">cv. TO1000</strain>
    </source>
</reference>
<organism evidence="1 2">
    <name type="scientific">Brassica oleracea var. oleracea</name>
    <dbReference type="NCBI Taxonomy" id="109376"/>
    <lineage>
        <taxon>Eukaryota</taxon>
        <taxon>Viridiplantae</taxon>
        <taxon>Streptophyta</taxon>
        <taxon>Embryophyta</taxon>
        <taxon>Tracheophyta</taxon>
        <taxon>Spermatophyta</taxon>
        <taxon>Magnoliopsida</taxon>
        <taxon>eudicotyledons</taxon>
        <taxon>Gunneridae</taxon>
        <taxon>Pentapetalae</taxon>
        <taxon>rosids</taxon>
        <taxon>malvids</taxon>
        <taxon>Brassicales</taxon>
        <taxon>Brassicaceae</taxon>
        <taxon>Brassiceae</taxon>
        <taxon>Brassica</taxon>
    </lineage>
</organism>
<reference evidence="1" key="2">
    <citation type="submission" date="2015-03" db="UniProtKB">
        <authorList>
            <consortium name="EnsemblPlants"/>
        </authorList>
    </citation>
    <scope>IDENTIFICATION</scope>
</reference>
<name>A0A0D3E6F2_BRAOL</name>
<dbReference type="Proteomes" id="UP000032141">
    <property type="component" value="Chromosome C9"/>
</dbReference>
<accession>A0A0D3E6F2</accession>
<dbReference type="eggNOG" id="KOG2499">
    <property type="taxonomic scope" value="Eukaryota"/>
</dbReference>
<evidence type="ECO:0000313" key="2">
    <source>
        <dbReference type="Proteomes" id="UP000032141"/>
    </source>
</evidence>
<dbReference type="Gramene" id="Bo9g059760.1">
    <property type="protein sequence ID" value="Bo9g059760.1"/>
    <property type="gene ID" value="Bo9g059760"/>
</dbReference>
<dbReference type="EnsemblPlants" id="Bo9g059760.1">
    <property type="protein sequence ID" value="Bo9g059760.1"/>
    <property type="gene ID" value="Bo9g059760"/>
</dbReference>
<dbReference type="STRING" id="109376.A0A0D3E6F2"/>
<dbReference type="HOGENOM" id="CLU_1995817_0_0_1"/>
<evidence type="ECO:0000313" key="1">
    <source>
        <dbReference type="EnsemblPlants" id="Bo9g059760.1"/>
    </source>
</evidence>